<reference evidence="2" key="1">
    <citation type="submission" date="2020-07" db="EMBL/GenBank/DDBJ databases">
        <title>Multicomponent nature underlies the extraordinary mechanical properties of spider dragline silk.</title>
        <authorList>
            <person name="Kono N."/>
            <person name="Nakamura H."/>
            <person name="Mori M."/>
            <person name="Yoshida Y."/>
            <person name="Ohtoshi R."/>
            <person name="Malay A.D."/>
            <person name="Moran D.A.P."/>
            <person name="Tomita M."/>
            <person name="Numata K."/>
            <person name="Arakawa K."/>
        </authorList>
    </citation>
    <scope>NUCLEOTIDE SEQUENCE</scope>
</reference>
<comment type="caution">
    <text evidence="2">The sequence shown here is derived from an EMBL/GenBank/DDBJ whole genome shotgun (WGS) entry which is preliminary data.</text>
</comment>
<dbReference type="InterPro" id="IPR002156">
    <property type="entry name" value="RNaseH_domain"/>
</dbReference>
<dbReference type="Gene3D" id="3.30.420.10">
    <property type="entry name" value="Ribonuclease H-like superfamily/Ribonuclease H"/>
    <property type="match status" value="1"/>
</dbReference>
<sequence>MIERDTGAGTGLYCNHFAFYKAVGRDTTNFDDEVEAIFIALNQLSARKRYFPRAIILADSKIENFSNNKVCTSERIYESRKILNTLMDSVVLQWIPAHCVFEGNERAGFLAGPLFRLGTLGTCLGSRKLEDERKKKI</sequence>
<dbReference type="SUPFAM" id="SSF53098">
    <property type="entry name" value="Ribonuclease H-like"/>
    <property type="match status" value="1"/>
</dbReference>
<accession>A0A8X6LRC6</accession>
<organism evidence="2 3">
    <name type="scientific">Trichonephila clavata</name>
    <name type="common">Joro spider</name>
    <name type="synonym">Nephila clavata</name>
    <dbReference type="NCBI Taxonomy" id="2740835"/>
    <lineage>
        <taxon>Eukaryota</taxon>
        <taxon>Metazoa</taxon>
        <taxon>Ecdysozoa</taxon>
        <taxon>Arthropoda</taxon>
        <taxon>Chelicerata</taxon>
        <taxon>Arachnida</taxon>
        <taxon>Araneae</taxon>
        <taxon>Araneomorphae</taxon>
        <taxon>Entelegynae</taxon>
        <taxon>Araneoidea</taxon>
        <taxon>Nephilidae</taxon>
        <taxon>Trichonephila</taxon>
    </lineage>
</organism>
<dbReference type="EMBL" id="BMAO01027533">
    <property type="protein sequence ID" value="GFR17817.1"/>
    <property type="molecule type" value="Genomic_DNA"/>
</dbReference>
<evidence type="ECO:0000259" key="1">
    <source>
        <dbReference type="Pfam" id="PF00075"/>
    </source>
</evidence>
<dbReference type="GO" id="GO:0003676">
    <property type="term" value="F:nucleic acid binding"/>
    <property type="evidence" value="ECO:0007669"/>
    <property type="project" value="InterPro"/>
</dbReference>
<name>A0A8X6LRC6_TRICU</name>
<protein>
    <submittedName>
        <fullName evidence="2">Uncharacterized protein LOC103523915</fullName>
    </submittedName>
</protein>
<dbReference type="InterPro" id="IPR012337">
    <property type="entry name" value="RNaseH-like_sf"/>
</dbReference>
<feature type="domain" description="RNase H type-1" evidence="1">
    <location>
        <begin position="5"/>
        <end position="111"/>
    </location>
</feature>
<gene>
    <name evidence="2" type="primary">LOC103523915</name>
    <name evidence="2" type="ORF">TNCT_251941</name>
</gene>
<dbReference type="AlphaFoldDB" id="A0A8X6LRC6"/>
<evidence type="ECO:0000313" key="2">
    <source>
        <dbReference type="EMBL" id="GFR17817.1"/>
    </source>
</evidence>
<proteinExistence type="predicted"/>
<dbReference type="OrthoDB" id="6436721at2759"/>
<dbReference type="Proteomes" id="UP000887116">
    <property type="component" value="Unassembled WGS sequence"/>
</dbReference>
<dbReference type="Pfam" id="PF00075">
    <property type="entry name" value="RNase_H"/>
    <property type="match status" value="1"/>
</dbReference>
<dbReference type="InterPro" id="IPR036397">
    <property type="entry name" value="RNaseH_sf"/>
</dbReference>
<keyword evidence="3" id="KW-1185">Reference proteome</keyword>
<evidence type="ECO:0000313" key="3">
    <source>
        <dbReference type="Proteomes" id="UP000887116"/>
    </source>
</evidence>
<dbReference type="GO" id="GO:0004523">
    <property type="term" value="F:RNA-DNA hybrid ribonuclease activity"/>
    <property type="evidence" value="ECO:0007669"/>
    <property type="project" value="InterPro"/>
</dbReference>